<feature type="transmembrane region" description="Helical" evidence="7">
    <location>
        <begin position="14"/>
        <end position="37"/>
    </location>
</feature>
<feature type="transmembrane region" description="Helical" evidence="7">
    <location>
        <begin position="57"/>
        <end position="90"/>
    </location>
</feature>
<feature type="transmembrane region" description="Helical" evidence="7">
    <location>
        <begin position="102"/>
        <end position="125"/>
    </location>
</feature>
<feature type="transmembrane region" description="Helical" evidence="7">
    <location>
        <begin position="226"/>
        <end position="247"/>
    </location>
</feature>
<evidence type="ECO:0000256" key="1">
    <source>
        <dbReference type="ARBA" id="ARBA00004651"/>
    </source>
</evidence>
<keyword evidence="7" id="KW-1133">Transmembrane helix</keyword>
<name>A0A1I7ZRL2_9BILA</name>
<feature type="transmembrane region" description="Helical" evidence="7">
    <location>
        <begin position="145"/>
        <end position="169"/>
    </location>
</feature>
<feature type="transmembrane region" description="Helical" evidence="7">
    <location>
        <begin position="196"/>
        <end position="220"/>
    </location>
</feature>
<keyword evidence="5" id="KW-0325">Glycoprotein</keyword>
<keyword evidence="3" id="KW-0297">G-protein coupled receptor</keyword>
<accession>A0A1I7ZRL2</accession>
<dbReference type="WBParaSite" id="L893_g29222.t1">
    <property type="protein sequence ID" value="L893_g29222.t1"/>
    <property type="gene ID" value="L893_g29222"/>
</dbReference>
<dbReference type="GO" id="GO:0004930">
    <property type="term" value="F:G protein-coupled receptor activity"/>
    <property type="evidence" value="ECO:0007669"/>
    <property type="project" value="UniProtKB-KW"/>
</dbReference>
<dbReference type="PANTHER" id="PTHR24246">
    <property type="entry name" value="OLFACTORY RECEPTOR AND ADENOSINE RECEPTOR"/>
    <property type="match status" value="1"/>
</dbReference>
<sequence length="293" mass="33074">MVFFSKRLQEFHQLVPIAGLCLADAVNAVGYVAAGIMRTNMYVTGTDDDTETQTGCFFSAHVILFFIGYQFTAITTCFLSVDCFVAVFFPDKHCQVTRRNKWFAIGCAGLWSIGMYVLAIIAMPMDSKLVLAAFCFLIDTLPSAFFDYLLGFRLVLITASVILCIPIIYRMRVIFLDSAVFQQFAFRYNKFRKMTITVGITALLALLLLVIPDVLMYFNIGGLKRFHVLFYLIGLNKCLANVFVYTLRETELRNAFVHYFRVLRGAATTVAPGEPATVNAIQIKQRPEATDRR</sequence>
<dbReference type="GO" id="GO:0005886">
    <property type="term" value="C:plasma membrane"/>
    <property type="evidence" value="ECO:0007669"/>
    <property type="project" value="UniProtKB-SubCell"/>
</dbReference>
<evidence type="ECO:0000256" key="2">
    <source>
        <dbReference type="ARBA" id="ARBA00022475"/>
    </source>
</evidence>
<keyword evidence="4" id="KW-0675">Receptor</keyword>
<keyword evidence="2" id="KW-1003">Cell membrane</keyword>
<evidence type="ECO:0000256" key="7">
    <source>
        <dbReference type="SAM" id="Phobius"/>
    </source>
</evidence>
<evidence type="ECO:0000256" key="3">
    <source>
        <dbReference type="ARBA" id="ARBA00023040"/>
    </source>
</evidence>
<protein>
    <submittedName>
        <fullName evidence="9">G_PROTEIN_RECEP_F1_2 domain-containing protein</fullName>
    </submittedName>
</protein>
<proteinExistence type="predicted"/>
<keyword evidence="7" id="KW-0472">Membrane</keyword>
<dbReference type="SUPFAM" id="SSF81321">
    <property type="entry name" value="Family A G protein-coupled receptor-like"/>
    <property type="match status" value="1"/>
</dbReference>
<comment type="subcellular location">
    <subcellularLocation>
        <location evidence="1">Cell membrane</location>
        <topology evidence="1">Multi-pass membrane protein</topology>
    </subcellularLocation>
</comment>
<dbReference type="Gene3D" id="1.20.1070.10">
    <property type="entry name" value="Rhodopsin 7-helix transmembrane proteins"/>
    <property type="match status" value="1"/>
</dbReference>
<evidence type="ECO:0000313" key="9">
    <source>
        <dbReference type="WBParaSite" id="L893_g29222.t1"/>
    </source>
</evidence>
<dbReference type="AlphaFoldDB" id="A0A1I7ZRL2"/>
<keyword evidence="7" id="KW-0812">Transmembrane</keyword>
<keyword evidence="8" id="KW-1185">Reference proteome</keyword>
<dbReference type="Proteomes" id="UP000095287">
    <property type="component" value="Unplaced"/>
</dbReference>
<keyword evidence="6" id="KW-0807">Transducer</keyword>
<evidence type="ECO:0000256" key="4">
    <source>
        <dbReference type="ARBA" id="ARBA00023170"/>
    </source>
</evidence>
<evidence type="ECO:0000256" key="6">
    <source>
        <dbReference type="ARBA" id="ARBA00023224"/>
    </source>
</evidence>
<dbReference type="PANTHER" id="PTHR24246:SF27">
    <property type="entry name" value="ADENOSINE RECEPTOR, ISOFORM A"/>
    <property type="match status" value="1"/>
</dbReference>
<evidence type="ECO:0000313" key="8">
    <source>
        <dbReference type="Proteomes" id="UP000095287"/>
    </source>
</evidence>
<organism evidence="8 9">
    <name type="scientific">Steinernema glaseri</name>
    <dbReference type="NCBI Taxonomy" id="37863"/>
    <lineage>
        <taxon>Eukaryota</taxon>
        <taxon>Metazoa</taxon>
        <taxon>Ecdysozoa</taxon>
        <taxon>Nematoda</taxon>
        <taxon>Chromadorea</taxon>
        <taxon>Rhabditida</taxon>
        <taxon>Tylenchina</taxon>
        <taxon>Panagrolaimomorpha</taxon>
        <taxon>Strongyloidoidea</taxon>
        <taxon>Steinernematidae</taxon>
        <taxon>Steinernema</taxon>
    </lineage>
</organism>
<evidence type="ECO:0000256" key="5">
    <source>
        <dbReference type="ARBA" id="ARBA00023180"/>
    </source>
</evidence>
<reference evidence="9" key="1">
    <citation type="submission" date="2016-11" db="UniProtKB">
        <authorList>
            <consortium name="WormBaseParasite"/>
        </authorList>
    </citation>
    <scope>IDENTIFICATION</scope>
</reference>